<accession>A0A2A2LEU0</accession>
<sequence length="147" mass="16935">MHFQVAFCPNPSYQKFEVRELTKYDRLQSGLPIKKKDASHPLNNVPAGAIRQQAAYVPPHLRNKSAAQRAAIMESAAPTAIKPQQNQQTQQVNEKDRKIRQLETKLNDILKLKEKQKKDDILQKNQLEKINKEAELQDELEKLKLLS</sequence>
<reference evidence="2 3" key="1">
    <citation type="journal article" date="2017" name="Curr. Biol.">
        <title>Genome architecture and evolution of a unichromosomal asexual nematode.</title>
        <authorList>
            <person name="Fradin H."/>
            <person name="Zegar C."/>
            <person name="Gutwein M."/>
            <person name="Lucas J."/>
            <person name="Kovtun M."/>
            <person name="Corcoran D."/>
            <person name="Baugh L.R."/>
            <person name="Kiontke K."/>
            <person name="Gunsalus K."/>
            <person name="Fitch D.H."/>
            <person name="Piano F."/>
        </authorList>
    </citation>
    <scope>NUCLEOTIDE SEQUENCE [LARGE SCALE GENOMIC DNA]</scope>
    <source>
        <strain evidence="2">PF1309</strain>
    </source>
</reference>
<name>A0A2A2LEU0_9BILA</name>
<evidence type="ECO:0000313" key="2">
    <source>
        <dbReference type="EMBL" id="PAV84736.1"/>
    </source>
</evidence>
<protein>
    <submittedName>
        <fullName evidence="2">Uncharacterized protein</fullName>
    </submittedName>
</protein>
<dbReference type="Proteomes" id="UP000218231">
    <property type="component" value="Unassembled WGS sequence"/>
</dbReference>
<feature type="region of interest" description="Disordered" evidence="1">
    <location>
        <begin position="66"/>
        <end position="99"/>
    </location>
</feature>
<evidence type="ECO:0000256" key="1">
    <source>
        <dbReference type="SAM" id="MobiDB-lite"/>
    </source>
</evidence>
<evidence type="ECO:0000313" key="3">
    <source>
        <dbReference type="Proteomes" id="UP000218231"/>
    </source>
</evidence>
<dbReference type="STRING" id="2018661.A0A2A2LEU0"/>
<dbReference type="EMBL" id="LIAE01006822">
    <property type="protein sequence ID" value="PAV84736.1"/>
    <property type="molecule type" value="Genomic_DNA"/>
</dbReference>
<organism evidence="2 3">
    <name type="scientific">Diploscapter pachys</name>
    <dbReference type="NCBI Taxonomy" id="2018661"/>
    <lineage>
        <taxon>Eukaryota</taxon>
        <taxon>Metazoa</taxon>
        <taxon>Ecdysozoa</taxon>
        <taxon>Nematoda</taxon>
        <taxon>Chromadorea</taxon>
        <taxon>Rhabditida</taxon>
        <taxon>Rhabditina</taxon>
        <taxon>Rhabditomorpha</taxon>
        <taxon>Rhabditoidea</taxon>
        <taxon>Rhabditidae</taxon>
        <taxon>Diploscapter</taxon>
    </lineage>
</organism>
<gene>
    <name evidence="2" type="ORF">WR25_10132</name>
</gene>
<comment type="caution">
    <text evidence="2">The sequence shown here is derived from an EMBL/GenBank/DDBJ whole genome shotgun (WGS) entry which is preliminary data.</text>
</comment>
<proteinExistence type="predicted"/>
<keyword evidence="3" id="KW-1185">Reference proteome</keyword>
<dbReference type="AlphaFoldDB" id="A0A2A2LEU0"/>